<dbReference type="PRINTS" id="PR00111">
    <property type="entry name" value="ABHYDROLASE"/>
</dbReference>
<evidence type="ECO:0000313" key="6">
    <source>
        <dbReference type="Proteomes" id="UP001551482"/>
    </source>
</evidence>
<evidence type="ECO:0000313" key="5">
    <source>
        <dbReference type="EMBL" id="MEU8136926.1"/>
    </source>
</evidence>
<accession>A0ABV3DMM8</accession>
<dbReference type="Proteomes" id="UP001551482">
    <property type="component" value="Unassembled WGS sequence"/>
</dbReference>
<name>A0ABV3DMM8_9ACTN</name>
<gene>
    <name evidence="5" type="ORF">AB0C36_25865</name>
</gene>
<dbReference type="GO" id="GO:0016787">
    <property type="term" value="F:hydrolase activity"/>
    <property type="evidence" value="ECO:0007669"/>
    <property type="project" value="UniProtKB-KW"/>
</dbReference>
<dbReference type="PANTHER" id="PTHR43798:SF33">
    <property type="entry name" value="HYDROLASE, PUTATIVE (AFU_ORTHOLOGUE AFUA_2G14860)-RELATED"/>
    <property type="match status" value="1"/>
</dbReference>
<dbReference type="InterPro" id="IPR002410">
    <property type="entry name" value="Peptidase_S33"/>
</dbReference>
<comment type="caution">
    <text evidence="5">The sequence shown here is derived from an EMBL/GenBank/DDBJ whole genome shotgun (WGS) entry which is preliminary data.</text>
</comment>
<evidence type="ECO:0000259" key="4">
    <source>
        <dbReference type="Pfam" id="PF00561"/>
    </source>
</evidence>
<comment type="similarity">
    <text evidence="1">Belongs to the peptidase S33 family.</text>
</comment>
<protein>
    <submittedName>
        <fullName evidence="5">Alpha/beta hydrolase</fullName>
    </submittedName>
</protein>
<dbReference type="InterPro" id="IPR000073">
    <property type="entry name" value="AB_hydrolase_1"/>
</dbReference>
<organism evidence="5 6">
    <name type="scientific">Streptodolium elevatio</name>
    <dbReference type="NCBI Taxonomy" id="3157996"/>
    <lineage>
        <taxon>Bacteria</taxon>
        <taxon>Bacillati</taxon>
        <taxon>Actinomycetota</taxon>
        <taxon>Actinomycetes</taxon>
        <taxon>Kitasatosporales</taxon>
        <taxon>Streptomycetaceae</taxon>
        <taxon>Streptodolium</taxon>
    </lineage>
</organism>
<keyword evidence="2 5" id="KW-0378">Hydrolase</keyword>
<dbReference type="PRINTS" id="PR00793">
    <property type="entry name" value="PROAMNOPTASE"/>
</dbReference>
<dbReference type="EMBL" id="JBEZFP010000075">
    <property type="protein sequence ID" value="MEU8136926.1"/>
    <property type="molecule type" value="Genomic_DNA"/>
</dbReference>
<dbReference type="PANTHER" id="PTHR43798">
    <property type="entry name" value="MONOACYLGLYCEROL LIPASE"/>
    <property type="match status" value="1"/>
</dbReference>
<evidence type="ECO:0000256" key="2">
    <source>
        <dbReference type="ARBA" id="ARBA00022801"/>
    </source>
</evidence>
<dbReference type="RefSeq" id="WP_358358034.1">
    <property type="nucleotide sequence ID" value="NZ_JBEZFP010000075.1"/>
</dbReference>
<sequence length="342" mass="35488">MTTTERGPQPGPDPAADPAPADAPGPAPAPAPVPGPGADVDADPRTCSGSAAAWAASARTVELPLLGPELTGITADPVGLHHCELPAVAPADDPAPVLLLHGWAGSAADWDDVAPALAADRRVVAYDHRGHGGSAKFGTRDAYTFDLLAADLAAFAERVTPGPVHLIGHSMGGLTALRHALAHPERVRSLVLVSTSPRPSAAPHVRLLFGFLNLLVRRRGMAPLEGFVRRRFKVPEDIPAERRARLERQGRALVGMDPVAFVAFSKAVRKYAPVLDGLDAITCPVTVVNGALDIGLRSGAAQFASRIAGARVEVVPGAGHSPQTEAPDAWLAAVREHLARAG</sequence>
<feature type="compositionally biased region" description="Pro residues" evidence="3">
    <location>
        <begin position="9"/>
        <end position="35"/>
    </location>
</feature>
<dbReference type="InterPro" id="IPR029058">
    <property type="entry name" value="AB_hydrolase_fold"/>
</dbReference>
<feature type="region of interest" description="Disordered" evidence="3">
    <location>
        <begin position="1"/>
        <end position="46"/>
    </location>
</feature>
<proteinExistence type="inferred from homology"/>
<dbReference type="Gene3D" id="3.40.50.1820">
    <property type="entry name" value="alpha/beta hydrolase"/>
    <property type="match status" value="1"/>
</dbReference>
<dbReference type="SUPFAM" id="SSF53474">
    <property type="entry name" value="alpha/beta-Hydrolases"/>
    <property type="match status" value="1"/>
</dbReference>
<evidence type="ECO:0000256" key="1">
    <source>
        <dbReference type="ARBA" id="ARBA00010088"/>
    </source>
</evidence>
<reference evidence="5 6" key="1">
    <citation type="submission" date="2024-06" db="EMBL/GenBank/DDBJ databases">
        <title>The Natural Products Discovery Center: Release of the First 8490 Sequenced Strains for Exploring Actinobacteria Biosynthetic Diversity.</title>
        <authorList>
            <person name="Kalkreuter E."/>
            <person name="Kautsar S.A."/>
            <person name="Yang D."/>
            <person name="Bader C.D."/>
            <person name="Teijaro C.N."/>
            <person name="Fluegel L."/>
            <person name="Davis C.M."/>
            <person name="Simpson J.R."/>
            <person name="Lauterbach L."/>
            <person name="Steele A.D."/>
            <person name="Gui C."/>
            <person name="Meng S."/>
            <person name="Li G."/>
            <person name="Viehrig K."/>
            <person name="Ye F."/>
            <person name="Su P."/>
            <person name="Kiefer A.F."/>
            <person name="Nichols A."/>
            <person name="Cepeda A.J."/>
            <person name="Yan W."/>
            <person name="Fan B."/>
            <person name="Jiang Y."/>
            <person name="Adhikari A."/>
            <person name="Zheng C.-J."/>
            <person name="Schuster L."/>
            <person name="Cowan T.M."/>
            <person name="Smanski M.J."/>
            <person name="Chevrette M.G."/>
            <person name="De Carvalho L.P.S."/>
            <person name="Shen B."/>
        </authorList>
    </citation>
    <scope>NUCLEOTIDE SEQUENCE [LARGE SCALE GENOMIC DNA]</scope>
    <source>
        <strain evidence="5 6">NPDC048946</strain>
    </source>
</reference>
<keyword evidence="6" id="KW-1185">Reference proteome</keyword>
<dbReference type="InterPro" id="IPR050266">
    <property type="entry name" value="AB_hydrolase_sf"/>
</dbReference>
<dbReference type="Pfam" id="PF00561">
    <property type="entry name" value="Abhydrolase_1"/>
    <property type="match status" value="1"/>
</dbReference>
<feature type="domain" description="AB hydrolase-1" evidence="4">
    <location>
        <begin position="96"/>
        <end position="327"/>
    </location>
</feature>
<evidence type="ECO:0000256" key="3">
    <source>
        <dbReference type="SAM" id="MobiDB-lite"/>
    </source>
</evidence>